<evidence type="ECO:0000256" key="3">
    <source>
        <dbReference type="ARBA" id="ARBA00004240"/>
    </source>
</evidence>
<feature type="transmembrane region" description="Helical" evidence="13">
    <location>
        <begin position="73"/>
        <end position="94"/>
    </location>
</feature>
<evidence type="ECO:0000256" key="6">
    <source>
        <dbReference type="ARBA" id="ARBA00022473"/>
    </source>
</evidence>
<protein>
    <recommendedName>
        <fullName evidence="16">ARGOS-like protein</fullName>
    </recommendedName>
</protein>
<evidence type="ECO:0000256" key="1">
    <source>
        <dbReference type="ARBA" id="ARBA00004123"/>
    </source>
</evidence>
<sequence>MERVITRGEMKKTVHCGAATIHQRVDMKNNRSLSHNKSGRRVSYFSLESLFILIVLTASLLILPLILPPLPPPPLMLLLLPIGIMIVLMVLALMPSKARDVTPTIPTDL</sequence>
<evidence type="ECO:0000256" key="9">
    <source>
        <dbReference type="ARBA" id="ARBA00022824"/>
    </source>
</evidence>
<organism evidence="14 15">
    <name type="scientific">Trapa natans</name>
    <name type="common">Water chestnut</name>
    <dbReference type="NCBI Taxonomy" id="22666"/>
    <lineage>
        <taxon>Eukaryota</taxon>
        <taxon>Viridiplantae</taxon>
        <taxon>Streptophyta</taxon>
        <taxon>Embryophyta</taxon>
        <taxon>Tracheophyta</taxon>
        <taxon>Spermatophyta</taxon>
        <taxon>Magnoliopsida</taxon>
        <taxon>eudicotyledons</taxon>
        <taxon>Gunneridae</taxon>
        <taxon>Pentapetalae</taxon>
        <taxon>rosids</taxon>
        <taxon>malvids</taxon>
        <taxon>Myrtales</taxon>
        <taxon>Lythraceae</taxon>
        <taxon>Trapa</taxon>
    </lineage>
</organism>
<comment type="subcellular location">
    <subcellularLocation>
        <location evidence="4">Cytoplasm</location>
    </subcellularLocation>
    <subcellularLocation>
        <location evidence="3">Endoplasmic reticulum</location>
    </subcellularLocation>
    <subcellularLocation>
        <location evidence="2">Membrane</location>
        <topology evidence="2">Multi-pass membrane protein</topology>
    </subcellularLocation>
    <subcellularLocation>
        <location evidence="1">Nucleus</location>
    </subcellularLocation>
</comment>
<keyword evidence="6" id="KW-0217">Developmental protein</keyword>
<dbReference type="GO" id="GO:0005634">
    <property type="term" value="C:nucleus"/>
    <property type="evidence" value="ECO:0007669"/>
    <property type="project" value="UniProtKB-SubCell"/>
</dbReference>
<keyword evidence="12" id="KW-0539">Nucleus</keyword>
<evidence type="ECO:0008006" key="16">
    <source>
        <dbReference type="Google" id="ProtNLM"/>
    </source>
</evidence>
<keyword evidence="7" id="KW-0963">Cytoplasm</keyword>
<dbReference type="GO" id="GO:0005783">
    <property type="term" value="C:endoplasmic reticulum"/>
    <property type="evidence" value="ECO:0007669"/>
    <property type="project" value="UniProtKB-SubCell"/>
</dbReference>
<evidence type="ECO:0000256" key="2">
    <source>
        <dbReference type="ARBA" id="ARBA00004141"/>
    </source>
</evidence>
<dbReference type="EMBL" id="JAXQNO010000008">
    <property type="protein sequence ID" value="KAK4793329.1"/>
    <property type="molecule type" value="Genomic_DNA"/>
</dbReference>
<comment type="similarity">
    <text evidence="5">Belongs to the plant organ size related (OSR) protein family.</text>
</comment>
<keyword evidence="10 13" id="KW-1133">Transmembrane helix</keyword>
<keyword evidence="15" id="KW-1185">Reference proteome</keyword>
<dbReference type="Proteomes" id="UP001346149">
    <property type="component" value="Unassembled WGS sequence"/>
</dbReference>
<feature type="transmembrane region" description="Helical" evidence="13">
    <location>
        <begin position="44"/>
        <end position="67"/>
    </location>
</feature>
<reference evidence="14 15" key="1">
    <citation type="journal article" date="2023" name="Hortic Res">
        <title>Pangenome of water caltrop reveals structural variations and asymmetric subgenome divergence after allopolyploidization.</title>
        <authorList>
            <person name="Zhang X."/>
            <person name="Chen Y."/>
            <person name="Wang L."/>
            <person name="Yuan Y."/>
            <person name="Fang M."/>
            <person name="Shi L."/>
            <person name="Lu R."/>
            <person name="Comes H.P."/>
            <person name="Ma Y."/>
            <person name="Chen Y."/>
            <person name="Huang G."/>
            <person name="Zhou Y."/>
            <person name="Zheng Z."/>
            <person name="Qiu Y."/>
        </authorList>
    </citation>
    <scope>NUCLEOTIDE SEQUENCE [LARGE SCALE GENOMIC DNA]</scope>
    <source>
        <strain evidence="14">F231</strain>
    </source>
</reference>
<dbReference type="PANTHER" id="PTHR36023">
    <property type="entry name" value="ARGOS-LIKE PROTEIN"/>
    <property type="match status" value="1"/>
</dbReference>
<evidence type="ECO:0000256" key="10">
    <source>
        <dbReference type="ARBA" id="ARBA00022989"/>
    </source>
</evidence>
<evidence type="ECO:0000256" key="5">
    <source>
        <dbReference type="ARBA" id="ARBA00006891"/>
    </source>
</evidence>
<dbReference type="GO" id="GO:0046622">
    <property type="term" value="P:positive regulation of organ growth"/>
    <property type="evidence" value="ECO:0007669"/>
    <property type="project" value="InterPro"/>
</dbReference>
<proteinExistence type="inferred from homology"/>
<keyword evidence="11 13" id="KW-0472">Membrane</keyword>
<name>A0AAN7LWC4_TRANT</name>
<evidence type="ECO:0000256" key="13">
    <source>
        <dbReference type="SAM" id="Phobius"/>
    </source>
</evidence>
<dbReference type="InterPro" id="IPR037468">
    <property type="entry name" value="ARGOS/ARL/OSR1"/>
</dbReference>
<keyword evidence="9" id="KW-0256">Endoplasmic reticulum</keyword>
<keyword evidence="8 13" id="KW-0812">Transmembrane</keyword>
<dbReference type="GO" id="GO:0016020">
    <property type="term" value="C:membrane"/>
    <property type="evidence" value="ECO:0007669"/>
    <property type="project" value="UniProtKB-SubCell"/>
</dbReference>
<evidence type="ECO:0000313" key="14">
    <source>
        <dbReference type="EMBL" id="KAK4793329.1"/>
    </source>
</evidence>
<dbReference type="GO" id="GO:0009725">
    <property type="term" value="P:response to hormone"/>
    <property type="evidence" value="ECO:0007669"/>
    <property type="project" value="UniProtKB-ARBA"/>
</dbReference>
<evidence type="ECO:0000256" key="11">
    <source>
        <dbReference type="ARBA" id="ARBA00023136"/>
    </source>
</evidence>
<accession>A0AAN7LWC4</accession>
<evidence type="ECO:0000256" key="4">
    <source>
        <dbReference type="ARBA" id="ARBA00004496"/>
    </source>
</evidence>
<evidence type="ECO:0000256" key="8">
    <source>
        <dbReference type="ARBA" id="ARBA00022692"/>
    </source>
</evidence>
<dbReference type="PANTHER" id="PTHR36023:SF3">
    <property type="entry name" value="ARGOS-LIKE PROTEIN"/>
    <property type="match status" value="1"/>
</dbReference>
<dbReference type="AlphaFoldDB" id="A0AAN7LWC4"/>
<comment type="caution">
    <text evidence="14">The sequence shown here is derived from an EMBL/GenBank/DDBJ whole genome shotgun (WGS) entry which is preliminary data.</text>
</comment>
<evidence type="ECO:0000256" key="12">
    <source>
        <dbReference type="ARBA" id="ARBA00023242"/>
    </source>
</evidence>
<evidence type="ECO:0000256" key="7">
    <source>
        <dbReference type="ARBA" id="ARBA00022490"/>
    </source>
</evidence>
<gene>
    <name evidence="14" type="ORF">SAY86_023764</name>
</gene>
<evidence type="ECO:0000313" key="15">
    <source>
        <dbReference type="Proteomes" id="UP001346149"/>
    </source>
</evidence>